<dbReference type="Pfam" id="PF00970">
    <property type="entry name" value="FAD_binding_6"/>
    <property type="match status" value="1"/>
</dbReference>
<accession>A0ABV7JBF0</accession>
<dbReference type="SUPFAM" id="SSF52343">
    <property type="entry name" value="Ferredoxin reductase-like, C-terminal NADP-linked domain"/>
    <property type="match status" value="1"/>
</dbReference>
<dbReference type="InterPro" id="IPR001433">
    <property type="entry name" value="OxRdtase_FAD/NAD-bd"/>
</dbReference>
<dbReference type="InterPro" id="IPR036010">
    <property type="entry name" value="2Fe-2S_ferredoxin-like_sf"/>
</dbReference>
<sequence>MTKSTHWFARSLTNQSSFKTWLEPVIQQFRPNWQATGYPASVIDNRLESDLVFSLVLRPARSWPGFKAGQHIQLQVEINGTRYQRTFSLSTAPEYRKQTGLVELTIRQQTGGLVTGWLAEHLNKGDQVILSAAAGDFTLPSTPYPMLLIAGGSGITPFRSFIQQLACQKSQRDIHLIYYNQATAPLFAEEWPLMAAALPGLKVNLIDTAEKGMINRKQLSELCPDVTDRTAWLCGPYGLINTSRDLLLELGVEDSDIHHELFGPKPLDPTMKSQSGTVHFNQAGMSLDYQGGAPTTLLELAEHAQLNPVSGCRMGVCHQCKCRKSQGLVINTLTGQQSDTGAEDIQLCVSIPIGEVSLEL</sequence>
<evidence type="ECO:0000256" key="1">
    <source>
        <dbReference type="ARBA" id="ARBA00034078"/>
    </source>
</evidence>
<evidence type="ECO:0000313" key="4">
    <source>
        <dbReference type="Proteomes" id="UP001595533"/>
    </source>
</evidence>
<evidence type="ECO:0000259" key="2">
    <source>
        <dbReference type="PROSITE" id="PS51384"/>
    </source>
</evidence>
<dbReference type="InterPro" id="IPR008333">
    <property type="entry name" value="Cbr1-like_FAD-bd_dom"/>
</dbReference>
<evidence type="ECO:0000313" key="3">
    <source>
        <dbReference type="EMBL" id="MFC3194204.1"/>
    </source>
</evidence>
<comment type="caution">
    <text evidence="3">The sequence shown here is derived from an EMBL/GenBank/DDBJ whole genome shotgun (WGS) entry which is preliminary data.</text>
</comment>
<keyword evidence="4" id="KW-1185">Reference proteome</keyword>
<feature type="domain" description="FAD-binding FR-type" evidence="2">
    <location>
        <begin position="35"/>
        <end position="140"/>
    </location>
</feature>
<dbReference type="InterPro" id="IPR017927">
    <property type="entry name" value="FAD-bd_FR_type"/>
</dbReference>
<dbReference type="SUPFAM" id="SSF63380">
    <property type="entry name" value="Riboflavin synthase domain-like"/>
    <property type="match status" value="1"/>
</dbReference>
<comment type="cofactor">
    <cofactor evidence="1">
        <name>[2Fe-2S] cluster</name>
        <dbReference type="ChEBI" id="CHEBI:190135"/>
    </cofactor>
</comment>
<dbReference type="InterPro" id="IPR001041">
    <property type="entry name" value="2Fe-2S_ferredoxin-type"/>
</dbReference>
<dbReference type="PRINTS" id="PR00371">
    <property type="entry name" value="FPNCR"/>
</dbReference>
<dbReference type="InterPro" id="IPR039261">
    <property type="entry name" value="FNR_nucleotide-bd"/>
</dbReference>
<dbReference type="PROSITE" id="PS51384">
    <property type="entry name" value="FAD_FR"/>
    <property type="match status" value="1"/>
</dbReference>
<gene>
    <name evidence="3" type="ORF">ACFODZ_08115</name>
</gene>
<protein>
    <submittedName>
        <fullName evidence="3">Flavin reductase family protein</fullName>
    </submittedName>
</protein>
<dbReference type="PANTHER" id="PTHR47354:SF3">
    <property type="entry name" value="OXIDOREDUCTASE-RELATED"/>
    <property type="match status" value="1"/>
</dbReference>
<dbReference type="PRINTS" id="PR00410">
    <property type="entry name" value="PHEHYDRXLASE"/>
</dbReference>
<name>A0ABV7JBF0_9GAMM</name>
<reference evidence="4" key="1">
    <citation type="journal article" date="2019" name="Int. J. Syst. Evol. Microbiol.">
        <title>The Global Catalogue of Microorganisms (GCM) 10K type strain sequencing project: providing services to taxonomists for standard genome sequencing and annotation.</title>
        <authorList>
            <consortium name="The Broad Institute Genomics Platform"/>
            <consortium name="The Broad Institute Genome Sequencing Center for Infectious Disease"/>
            <person name="Wu L."/>
            <person name="Ma J."/>
        </authorList>
    </citation>
    <scope>NUCLEOTIDE SEQUENCE [LARGE SCALE GENOMIC DNA]</scope>
    <source>
        <strain evidence="4">KCTC 42953</strain>
    </source>
</reference>
<dbReference type="Gene3D" id="3.10.20.30">
    <property type="match status" value="1"/>
</dbReference>
<dbReference type="PANTHER" id="PTHR47354">
    <property type="entry name" value="NADH OXIDOREDUCTASE HCR"/>
    <property type="match status" value="1"/>
</dbReference>
<organism evidence="3 4">
    <name type="scientific">Marinicella sediminis</name>
    <dbReference type="NCBI Taxonomy" id="1792834"/>
    <lineage>
        <taxon>Bacteria</taxon>
        <taxon>Pseudomonadati</taxon>
        <taxon>Pseudomonadota</taxon>
        <taxon>Gammaproteobacteria</taxon>
        <taxon>Lysobacterales</taxon>
        <taxon>Marinicellaceae</taxon>
        <taxon>Marinicella</taxon>
    </lineage>
</organism>
<proteinExistence type="predicted"/>
<dbReference type="RefSeq" id="WP_077412474.1">
    <property type="nucleotide sequence ID" value="NZ_JBHRTS010000004.1"/>
</dbReference>
<dbReference type="InterPro" id="IPR012675">
    <property type="entry name" value="Beta-grasp_dom_sf"/>
</dbReference>
<dbReference type="SUPFAM" id="SSF54292">
    <property type="entry name" value="2Fe-2S ferredoxin-like"/>
    <property type="match status" value="1"/>
</dbReference>
<dbReference type="Proteomes" id="UP001595533">
    <property type="component" value="Unassembled WGS sequence"/>
</dbReference>
<dbReference type="Pfam" id="PF00175">
    <property type="entry name" value="NAD_binding_1"/>
    <property type="match status" value="1"/>
</dbReference>
<dbReference type="InterPro" id="IPR001709">
    <property type="entry name" value="Flavoprot_Pyr_Nucl_cyt_Rdtase"/>
</dbReference>
<dbReference type="Gene3D" id="3.40.50.80">
    <property type="entry name" value="Nucleotide-binding domain of ferredoxin-NADP reductase (FNR) module"/>
    <property type="match status" value="1"/>
</dbReference>
<dbReference type="InterPro" id="IPR050415">
    <property type="entry name" value="MRET"/>
</dbReference>
<dbReference type="EMBL" id="JBHRTS010000004">
    <property type="protein sequence ID" value="MFC3194204.1"/>
    <property type="molecule type" value="Genomic_DNA"/>
</dbReference>
<dbReference type="Gene3D" id="2.40.30.10">
    <property type="entry name" value="Translation factors"/>
    <property type="match status" value="1"/>
</dbReference>
<dbReference type="Pfam" id="PF00111">
    <property type="entry name" value="Fer2"/>
    <property type="match status" value="1"/>
</dbReference>
<dbReference type="CDD" id="cd00207">
    <property type="entry name" value="fer2"/>
    <property type="match status" value="1"/>
</dbReference>
<dbReference type="InterPro" id="IPR017938">
    <property type="entry name" value="Riboflavin_synthase-like_b-brl"/>
</dbReference>